<dbReference type="PROSITE" id="PS51187">
    <property type="entry name" value="AUTOINDUCER_SYNTH_2"/>
    <property type="match status" value="1"/>
</dbReference>
<dbReference type="Gene3D" id="3.40.630.30">
    <property type="match status" value="1"/>
</dbReference>
<keyword evidence="2 6" id="KW-0808">Transferase</keyword>
<dbReference type="SUPFAM" id="SSF55729">
    <property type="entry name" value="Acyl-CoA N-acyltransferases (Nat)"/>
    <property type="match status" value="1"/>
</dbReference>
<organism evidence="7 8">
    <name type="scientific">Alterirhizorhabdus solaris</name>
    <dbReference type="NCBI Taxonomy" id="2529389"/>
    <lineage>
        <taxon>Bacteria</taxon>
        <taxon>Pseudomonadati</taxon>
        <taxon>Pseudomonadota</taxon>
        <taxon>Alphaproteobacteria</taxon>
        <taxon>Sphingomonadales</taxon>
        <taxon>Rhizorhabdaceae</taxon>
        <taxon>Alterirhizorhabdus</taxon>
    </lineage>
</organism>
<gene>
    <name evidence="7" type="ORF">FOY91_13855</name>
</gene>
<reference evidence="7 8" key="1">
    <citation type="submission" date="2019-07" db="EMBL/GenBank/DDBJ databases">
        <title>Sphingomonas solaris sp. nov., isolated from a solar panel from Boston, Massachusetts.</title>
        <authorList>
            <person name="Tanner K."/>
            <person name="Pascual J."/>
            <person name="Mancuso C."/>
            <person name="Pereto J."/>
            <person name="Khalil A."/>
            <person name="Vilanova C."/>
        </authorList>
    </citation>
    <scope>NUCLEOTIDE SEQUENCE [LARGE SCALE GENOMIC DNA]</scope>
    <source>
        <strain evidence="7 8">R4DWN</strain>
    </source>
</reference>
<evidence type="ECO:0000256" key="2">
    <source>
        <dbReference type="ARBA" id="ARBA00022679"/>
    </source>
</evidence>
<keyword evidence="1 5" id="KW-0673">Quorum sensing</keyword>
<dbReference type="InterPro" id="IPR001690">
    <property type="entry name" value="Autoind_synthase"/>
</dbReference>
<dbReference type="EMBL" id="VNIM01000059">
    <property type="protein sequence ID" value="TVV72677.1"/>
    <property type="molecule type" value="Genomic_DNA"/>
</dbReference>
<dbReference type="PANTHER" id="PTHR39322:SF1">
    <property type="entry name" value="ISOVALERYL-HOMOSERINE LACTONE SYNTHASE"/>
    <property type="match status" value="1"/>
</dbReference>
<protein>
    <recommendedName>
        <fullName evidence="6">Acyl-homoserine-lactone synthase</fullName>
        <ecNumber evidence="6">2.3.1.184</ecNumber>
    </recommendedName>
    <alternativeName>
        <fullName evidence="6">Autoinducer synthesis protein</fullName>
    </alternativeName>
</protein>
<name>A0A558QZZ4_9SPHN</name>
<evidence type="ECO:0000256" key="3">
    <source>
        <dbReference type="ARBA" id="ARBA00022691"/>
    </source>
</evidence>
<dbReference type="Pfam" id="PF00765">
    <property type="entry name" value="Autoind_synth"/>
    <property type="match status" value="1"/>
</dbReference>
<sequence>MPFRLAKCDFGTAHNRGRAMIDTIHPDDRHAFSTPLMQMYHDRKRVFVDQLGWRLKTPGSWLELDDYDNDAAVYLMARDAADGSHRGSVRLLPTTGAHLMEGVFADLCAEGPVRGETIWEISRLVASVNGQAGSRLLRVHRLLALGLVEFAVLNRIDSYVLVAESQRVPALLSVGWRVTPLCLPTEYEGETIEALQIHIEADTLARMRTRLGLHTPVLTLSAADLARAA</sequence>
<evidence type="ECO:0000256" key="1">
    <source>
        <dbReference type="ARBA" id="ARBA00022654"/>
    </source>
</evidence>
<comment type="catalytic activity">
    <reaction evidence="6">
        <text>a fatty acyl-[ACP] + S-adenosyl-L-methionine = an N-acyl-L-homoserine lactone + S-methyl-5'-thioadenosine + holo-[ACP] + H(+)</text>
        <dbReference type="Rhea" id="RHEA:10096"/>
        <dbReference type="Rhea" id="RHEA-COMP:9685"/>
        <dbReference type="Rhea" id="RHEA-COMP:14125"/>
        <dbReference type="ChEBI" id="CHEBI:15378"/>
        <dbReference type="ChEBI" id="CHEBI:17509"/>
        <dbReference type="ChEBI" id="CHEBI:55474"/>
        <dbReference type="ChEBI" id="CHEBI:59789"/>
        <dbReference type="ChEBI" id="CHEBI:64479"/>
        <dbReference type="ChEBI" id="CHEBI:138651"/>
        <dbReference type="EC" id="2.3.1.184"/>
    </reaction>
</comment>
<evidence type="ECO:0000256" key="5">
    <source>
        <dbReference type="PROSITE-ProRule" id="PRU00533"/>
    </source>
</evidence>
<dbReference type="PANTHER" id="PTHR39322">
    <property type="entry name" value="ACYL-HOMOSERINE-LACTONE SYNTHASE"/>
    <property type="match status" value="1"/>
</dbReference>
<dbReference type="GO" id="GO:0007165">
    <property type="term" value="P:signal transduction"/>
    <property type="evidence" value="ECO:0007669"/>
    <property type="project" value="TreeGrafter"/>
</dbReference>
<comment type="similarity">
    <text evidence="5 6">Belongs to the autoinducer synthase family.</text>
</comment>
<dbReference type="OrthoDB" id="6169313at2"/>
<dbReference type="GO" id="GO:0009372">
    <property type="term" value="P:quorum sensing"/>
    <property type="evidence" value="ECO:0007669"/>
    <property type="project" value="UniProtKB-UniRule"/>
</dbReference>
<evidence type="ECO:0000313" key="8">
    <source>
        <dbReference type="Proteomes" id="UP000318681"/>
    </source>
</evidence>
<keyword evidence="4 5" id="KW-0071">Autoinducer synthesis</keyword>
<evidence type="ECO:0000313" key="7">
    <source>
        <dbReference type="EMBL" id="TVV72677.1"/>
    </source>
</evidence>
<accession>A0A558QZZ4</accession>
<dbReference type="PRINTS" id="PR01549">
    <property type="entry name" value="AUTOINDCRSYN"/>
</dbReference>
<evidence type="ECO:0000256" key="4">
    <source>
        <dbReference type="ARBA" id="ARBA00022929"/>
    </source>
</evidence>
<keyword evidence="8" id="KW-1185">Reference proteome</keyword>
<keyword evidence="3 6" id="KW-0949">S-adenosyl-L-methionine</keyword>
<dbReference type="GO" id="GO:0061579">
    <property type="term" value="F:N-acyl homoserine lactone synthase activity"/>
    <property type="evidence" value="ECO:0007669"/>
    <property type="project" value="UniProtKB-UniRule"/>
</dbReference>
<proteinExistence type="inferred from homology"/>
<dbReference type="AlphaFoldDB" id="A0A558QZZ4"/>
<dbReference type="EC" id="2.3.1.184" evidence="6"/>
<dbReference type="InterPro" id="IPR016181">
    <property type="entry name" value="Acyl_CoA_acyltransferase"/>
</dbReference>
<comment type="caution">
    <text evidence="7">The sequence shown here is derived from an EMBL/GenBank/DDBJ whole genome shotgun (WGS) entry which is preliminary data.</text>
</comment>
<evidence type="ECO:0000256" key="6">
    <source>
        <dbReference type="RuleBase" id="RU361135"/>
    </source>
</evidence>
<dbReference type="Proteomes" id="UP000318681">
    <property type="component" value="Unassembled WGS sequence"/>
</dbReference>